<evidence type="ECO:0000313" key="8">
    <source>
        <dbReference type="Proteomes" id="UP001595816"/>
    </source>
</evidence>
<reference evidence="8" key="1">
    <citation type="journal article" date="2019" name="Int. J. Syst. Evol. Microbiol.">
        <title>The Global Catalogue of Microorganisms (GCM) 10K type strain sequencing project: providing services to taxonomists for standard genome sequencing and annotation.</title>
        <authorList>
            <consortium name="The Broad Institute Genomics Platform"/>
            <consortium name="The Broad Institute Genome Sequencing Center for Infectious Disease"/>
            <person name="Wu L."/>
            <person name="Ma J."/>
        </authorList>
    </citation>
    <scope>NUCLEOTIDE SEQUENCE [LARGE SCALE GENOMIC DNA]</scope>
    <source>
        <strain evidence="8">CGMCC 4.7289</strain>
    </source>
</reference>
<dbReference type="Pfam" id="PF01547">
    <property type="entry name" value="SBP_bac_1"/>
    <property type="match status" value="1"/>
</dbReference>
<sequence length="411" mass="43050">MRRRSIAVLAGLAVAASALAGCGGGDGGAGDAQSIEIWTMGDKAKQMTEIAAAFTADTKIEIKVQSIPWKNARDKMSAAIASGNGPDIVQVGHSFLAEFADAGALLDLSGKLSAYPELDGAKFFPASAETMKVGGATVSVPWIADTRVLFYRTDVLQQAGVSKAPATWDELTAAATTLAARGGGNFGIGLNTDDQFLPLILTWSAGGDVVNGDQVSFDTEQFKSAVAYEQSFFSAGLTPKKAQPDADMVQGFKTGKIPMFVSGPYMATLLNNQAPELAGKWAVAAIPAKSSATSVMAGSNLAIFSKSKKVDQSLKFMSYLAQKQTQESWFKATNDLPARQDALQGLVAGGDANLAVYYEQMRNAKIVPQLKAWGAIAPEMVRALQKVCVSGASVDTTVPAFAAKARELSAK</sequence>
<accession>A0ABV8LZK1</accession>
<dbReference type="InterPro" id="IPR006059">
    <property type="entry name" value="SBP"/>
</dbReference>
<keyword evidence="1" id="KW-1003">Cell membrane</keyword>
<evidence type="ECO:0000256" key="5">
    <source>
        <dbReference type="ARBA" id="ARBA00023288"/>
    </source>
</evidence>
<proteinExistence type="predicted"/>
<dbReference type="PROSITE" id="PS51257">
    <property type="entry name" value="PROKAR_LIPOPROTEIN"/>
    <property type="match status" value="1"/>
</dbReference>
<dbReference type="Gene3D" id="3.40.190.10">
    <property type="entry name" value="Periplasmic binding protein-like II"/>
    <property type="match status" value="2"/>
</dbReference>
<keyword evidence="5" id="KW-0449">Lipoprotein</keyword>
<organism evidence="7 8">
    <name type="scientific">Hamadaea flava</name>
    <dbReference type="NCBI Taxonomy" id="1742688"/>
    <lineage>
        <taxon>Bacteria</taxon>
        <taxon>Bacillati</taxon>
        <taxon>Actinomycetota</taxon>
        <taxon>Actinomycetes</taxon>
        <taxon>Micromonosporales</taxon>
        <taxon>Micromonosporaceae</taxon>
        <taxon>Hamadaea</taxon>
    </lineage>
</organism>
<feature type="signal peptide" evidence="6">
    <location>
        <begin position="1"/>
        <end position="20"/>
    </location>
</feature>
<evidence type="ECO:0000256" key="1">
    <source>
        <dbReference type="ARBA" id="ARBA00022475"/>
    </source>
</evidence>
<evidence type="ECO:0000256" key="2">
    <source>
        <dbReference type="ARBA" id="ARBA00022729"/>
    </source>
</evidence>
<evidence type="ECO:0000313" key="7">
    <source>
        <dbReference type="EMBL" id="MFC4135239.1"/>
    </source>
</evidence>
<feature type="chain" id="PRO_5045377260" evidence="6">
    <location>
        <begin position="21"/>
        <end position="411"/>
    </location>
</feature>
<dbReference type="InterPro" id="IPR050490">
    <property type="entry name" value="Bact_solute-bd_prot1"/>
</dbReference>
<name>A0ABV8LZK1_9ACTN</name>
<comment type="caution">
    <text evidence="7">The sequence shown here is derived from an EMBL/GenBank/DDBJ whole genome shotgun (WGS) entry which is preliminary data.</text>
</comment>
<evidence type="ECO:0000256" key="6">
    <source>
        <dbReference type="SAM" id="SignalP"/>
    </source>
</evidence>
<dbReference type="EMBL" id="JBHSAY010000020">
    <property type="protein sequence ID" value="MFC4135239.1"/>
    <property type="molecule type" value="Genomic_DNA"/>
</dbReference>
<protein>
    <submittedName>
        <fullName evidence="7">Extracellular solute-binding protein</fullName>
    </submittedName>
</protein>
<dbReference type="SUPFAM" id="SSF53850">
    <property type="entry name" value="Periplasmic binding protein-like II"/>
    <property type="match status" value="1"/>
</dbReference>
<evidence type="ECO:0000256" key="4">
    <source>
        <dbReference type="ARBA" id="ARBA00023139"/>
    </source>
</evidence>
<keyword evidence="2 6" id="KW-0732">Signal</keyword>
<evidence type="ECO:0000256" key="3">
    <source>
        <dbReference type="ARBA" id="ARBA00023136"/>
    </source>
</evidence>
<keyword evidence="4" id="KW-0564">Palmitate</keyword>
<keyword evidence="8" id="KW-1185">Reference proteome</keyword>
<dbReference type="RefSeq" id="WP_253763114.1">
    <property type="nucleotide sequence ID" value="NZ_JAMZDZ010000001.1"/>
</dbReference>
<keyword evidence="3" id="KW-0472">Membrane</keyword>
<dbReference type="Proteomes" id="UP001595816">
    <property type="component" value="Unassembled WGS sequence"/>
</dbReference>
<dbReference type="PANTHER" id="PTHR43649">
    <property type="entry name" value="ARABINOSE-BINDING PROTEIN-RELATED"/>
    <property type="match status" value="1"/>
</dbReference>
<gene>
    <name evidence="7" type="ORF">ACFOZ4_31905</name>
</gene>
<dbReference type="PANTHER" id="PTHR43649:SF33">
    <property type="entry name" value="POLYGALACTURONAN_RHAMNOGALACTURONAN-BINDING PROTEIN YTCQ"/>
    <property type="match status" value="1"/>
</dbReference>